<organism evidence="2 3">
    <name type="scientific">Haematobacter missouriensis</name>
    <dbReference type="NCBI Taxonomy" id="366616"/>
    <lineage>
        <taxon>Bacteria</taxon>
        <taxon>Pseudomonadati</taxon>
        <taxon>Pseudomonadota</taxon>
        <taxon>Alphaproteobacteria</taxon>
        <taxon>Rhodobacterales</taxon>
        <taxon>Paracoccaceae</taxon>
        <taxon>Haematobacter</taxon>
    </lineage>
</organism>
<proteinExistence type="predicted"/>
<evidence type="ECO:0000313" key="1">
    <source>
        <dbReference type="EMBL" id="OWJ73906.1"/>
    </source>
</evidence>
<gene>
    <name evidence="2" type="ORF">CDV52_09820</name>
    <name evidence="1" type="ORF">CDV53_14345</name>
</gene>
<dbReference type="Proteomes" id="UP000214673">
    <property type="component" value="Unassembled WGS sequence"/>
</dbReference>
<evidence type="ECO:0000313" key="2">
    <source>
        <dbReference type="EMBL" id="OWJ83797.1"/>
    </source>
</evidence>
<evidence type="ECO:0000313" key="4">
    <source>
        <dbReference type="Proteomes" id="UP000214673"/>
    </source>
</evidence>
<protein>
    <submittedName>
        <fullName evidence="2">Uncharacterized protein</fullName>
    </submittedName>
</protein>
<sequence length="60" mass="6779">MNRARDWYDHEILMALRFRDEGVSLAAIGRALGRTRGSVRGKLRRLDEEYAASEATNGQA</sequence>
<name>A0A212AQK7_9RHOB</name>
<dbReference type="STRING" id="366616.CG51_05985"/>
<comment type="caution">
    <text evidence="2">The sequence shown here is derived from an EMBL/GenBank/DDBJ whole genome shotgun (WGS) entry which is preliminary data.</text>
</comment>
<dbReference type="Proteomes" id="UP000196640">
    <property type="component" value="Unassembled WGS sequence"/>
</dbReference>
<dbReference type="EMBL" id="NIPX01000015">
    <property type="protein sequence ID" value="OWJ83797.1"/>
    <property type="molecule type" value="Genomic_DNA"/>
</dbReference>
<keyword evidence="4" id="KW-1185">Reference proteome</keyword>
<reference evidence="3 4" key="1">
    <citation type="submission" date="2016-11" db="EMBL/GenBank/DDBJ databases">
        <title>Comparison of Traditional DNA-DNA Hybridization with In Silico Genomic Analysis.</title>
        <authorList>
            <person name="Nicholson A.C."/>
            <person name="Sammons S."/>
            <person name="Humrighouse B.W."/>
            <person name="Graziano J."/>
            <person name="Lasker B."/>
            <person name="Whitney A.M."/>
            <person name="Mcquiston J.R."/>
        </authorList>
    </citation>
    <scope>NUCLEOTIDE SEQUENCE [LARGE SCALE GENOMIC DNA]</scope>
    <source>
        <strain evidence="1 4">H1892</strain>
        <strain evidence="2 3">H2381</strain>
    </source>
</reference>
<dbReference type="AlphaFoldDB" id="A0A212AQK7"/>
<evidence type="ECO:0000313" key="3">
    <source>
        <dbReference type="Proteomes" id="UP000196640"/>
    </source>
</evidence>
<accession>A0A212AQK7</accession>
<dbReference type="EMBL" id="NIPV01000086">
    <property type="protein sequence ID" value="OWJ73906.1"/>
    <property type="molecule type" value="Genomic_DNA"/>
</dbReference>